<evidence type="ECO:0000256" key="10">
    <source>
        <dbReference type="ARBA" id="ARBA00023242"/>
    </source>
</evidence>
<evidence type="ECO:0000313" key="15">
    <source>
        <dbReference type="EMBL" id="JAD12355.1"/>
    </source>
</evidence>
<dbReference type="PROSITE" id="PS51915">
    <property type="entry name" value="ZAD"/>
    <property type="match status" value="1"/>
</dbReference>
<feature type="domain" description="ZAD" evidence="14">
    <location>
        <begin position="9"/>
        <end position="100"/>
    </location>
</feature>
<reference evidence="15" key="1">
    <citation type="submission" date="2014-11" db="EMBL/GenBank/DDBJ databases">
        <authorList>
            <person name="Geib S."/>
        </authorList>
    </citation>
    <scope>NUCLEOTIDE SEQUENCE</scope>
</reference>
<feature type="domain" description="C2H2-type" evidence="13">
    <location>
        <begin position="340"/>
        <end position="367"/>
    </location>
</feature>
<evidence type="ECO:0000256" key="5">
    <source>
        <dbReference type="ARBA" id="ARBA00022771"/>
    </source>
</evidence>
<dbReference type="InterPro" id="IPR013087">
    <property type="entry name" value="Znf_C2H2_type"/>
</dbReference>
<evidence type="ECO:0000256" key="7">
    <source>
        <dbReference type="ARBA" id="ARBA00023015"/>
    </source>
</evidence>
<dbReference type="SUPFAM" id="SSF57667">
    <property type="entry name" value="beta-beta-alpha zinc fingers"/>
    <property type="match status" value="3"/>
</dbReference>
<dbReference type="Pfam" id="PF13912">
    <property type="entry name" value="zf-C2H2_6"/>
    <property type="match status" value="2"/>
</dbReference>
<sequence length="593" mass="68440">MSQEEEVVNSCRVCRSANQDGEYECLYVVQVLEESGVMQSHTWQLTDTGKLYEEMLGVEIEATTMEIYPQYLCNSCDLQMRLFRKLTMRARRTLEELAKIYPITVECNAHEEEQRVYETHVPLEGTDPVASEEEFIECETSEIANENNVIAALLADASTNVTEQEQNVFEDCSEEVAYTPTNVEEVNYIQDYAPVVATPTQVETNAALNEILAEAIDNTELQYYEEEQTAHIAYAQPAEECADIKAESDNKCNDFVSLFEEHSVAESNDLKQEPVEFFDVHYLEDTNSSLPINALERPKVSGACNGGNIRRAYECQACGLEFLRRTDFLQHRKTVHYNKFPCPYCTKLLHTNDALRVHLRLHTGEPAFKCDICQRTFNQKVHYRYHMDRHNNVRNFKCTECAKAFLSKHDLTVHMRTHTGERPFECEICGKDFLILQHLKMHRYSHTSKSFECAECKQKFTSPSTLRIHQLTIHTAERRFQCEFCVKRFRRKHHLIAHYKVHQKSDANAHDYDDLVEEGEEFMDDYQMMSSDVHEQQLAMQQHQGVSEFLEINEEGHIDSILVVDDVHGGDGQALYGADYEIGVAEENANMTF</sequence>
<evidence type="ECO:0000256" key="8">
    <source>
        <dbReference type="ARBA" id="ARBA00023125"/>
    </source>
</evidence>
<keyword evidence="10" id="KW-0539">Nucleus</keyword>
<dbReference type="FunFam" id="3.30.160.60:FF:001370">
    <property type="entry name" value="Zinc finger protein"/>
    <property type="match status" value="1"/>
</dbReference>
<feature type="domain" description="C2H2-type" evidence="13">
    <location>
        <begin position="396"/>
        <end position="423"/>
    </location>
</feature>
<dbReference type="PROSITE" id="PS50157">
    <property type="entry name" value="ZINC_FINGER_C2H2_2"/>
    <property type="match status" value="7"/>
</dbReference>
<comment type="similarity">
    <text evidence="2">Belongs to the krueppel C2H2-type zinc-finger protein family.</text>
</comment>
<dbReference type="AlphaFoldDB" id="A0A0A1XNC0"/>
<keyword evidence="8" id="KW-0238">DNA-binding</keyword>
<dbReference type="PANTHER" id="PTHR24409:SF295">
    <property type="entry name" value="AZ2-RELATED"/>
    <property type="match status" value="1"/>
</dbReference>
<dbReference type="Pfam" id="PF00096">
    <property type="entry name" value="zf-C2H2"/>
    <property type="match status" value="4"/>
</dbReference>
<feature type="binding site" evidence="12">
    <location>
        <position position="73"/>
    </location>
    <ligand>
        <name>Zn(2+)</name>
        <dbReference type="ChEBI" id="CHEBI:29105"/>
    </ligand>
</feature>
<proteinExistence type="inferred from homology"/>
<dbReference type="GO" id="GO:0000981">
    <property type="term" value="F:DNA-binding transcription factor activity, RNA polymerase II-specific"/>
    <property type="evidence" value="ECO:0007669"/>
    <property type="project" value="TreeGrafter"/>
</dbReference>
<evidence type="ECO:0000256" key="11">
    <source>
        <dbReference type="PROSITE-ProRule" id="PRU00042"/>
    </source>
</evidence>
<keyword evidence="7" id="KW-0805">Transcription regulation</keyword>
<keyword evidence="3 12" id="KW-0479">Metal-binding</keyword>
<evidence type="ECO:0000256" key="6">
    <source>
        <dbReference type="ARBA" id="ARBA00022833"/>
    </source>
</evidence>
<dbReference type="EMBL" id="GBXI01001937">
    <property type="protein sequence ID" value="JAD12355.1"/>
    <property type="molecule type" value="Transcribed_RNA"/>
</dbReference>
<reference evidence="15" key="2">
    <citation type="journal article" date="2015" name="Gigascience">
        <title>Reconstructing a comprehensive transcriptome assembly of a white-pupal translocated strain of the pest fruit fly Bactrocera cucurbitae.</title>
        <authorList>
            <person name="Sim S.B."/>
            <person name="Calla B."/>
            <person name="Hall B."/>
            <person name="DeRego T."/>
            <person name="Geib S.M."/>
        </authorList>
    </citation>
    <scope>NUCLEOTIDE SEQUENCE</scope>
</reference>
<comment type="subcellular location">
    <subcellularLocation>
        <location evidence="1">Nucleus</location>
    </subcellularLocation>
</comment>
<dbReference type="InterPro" id="IPR036236">
    <property type="entry name" value="Znf_C2H2_sf"/>
</dbReference>
<keyword evidence="4" id="KW-0677">Repeat</keyword>
<keyword evidence="6 12" id="KW-0862">Zinc</keyword>
<keyword evidence="9" id="KW-0804">Transcription</keyword>
<dbReference type="GO" id="GO:0000977">
    <property type="term" value="F:RNA polymerase II transcription regulatory region sequence-specific DNA binding"/>
    <property type="evidence" value="ECO:0007669"/>
    <property type="project" value="TreeGrafter"/>
</dbReference>
<dbReference type="PROSITE" id="PS00028">
    <property type="entry name" value="ZINC_FINGER_C2H2_1"/>
    <property type="match status" value="7"/>
</dbReference>
<feature type="domain" description="C2H2-type" evidence="13">
    <location>
        <begin position="313"/>
        <end position="341"/>
    </location>
</feature>
<name>A0A0A1XNC0_ZEUCU</name>
<evidence type="ECO:0000256" key="4">
    <source>
        <dbReference type="ARBA" id="ARBA00022737"/>
    </source>
</evidence>
<dbReference type="PANTHER" id="PTHR24409">
    <property type="entry name" value="ZINC FINGER PROTEIN 142"/>
    <property type="match status" value="1"/>
</dbReference>
<feature type="domain" description="C2H2-type" evidence="13">
    <location>
        <begin position="424"/>
        <end position="451"/>
    </location>
</feature>
<evidence type="ECO:0000256" key="9">
    <source>
        <dbReference type="ARBA" id="ARBA00023163"/>
    </source>
</evidence>
<evidence type="ECO:0000256" key="1">
    <source>
        <dbReference type="ARBA" id="ARBA00004123"/>
    </source>
</evidence>
<feature type="domain" description="C2H2-type" evidence="13">
    <location>
        <begin position="368"/>
        <end position="395"/>
    </location>
</feature>
<feature type="domain" description="C2H2-type" evidence="13">
    <location>
        <begin position="480"/>
        <end position="507"/>
    </location>
</feature>
<feature type="domain" description="C2H2-type" evidence="13">
    <location>
        <begin position="451"/>
        <end position="479"/>
    </location>
</feature>
<dbReference type="Gene3D" id="3.30.160.60">
    <property type="entry name" value="Classic Zinc Finger"/>
    <property type="match status" value="6"/>
</dbReference>
<evidence type="ECO:0000256" key="12">
    <source>
        <dbReference type="PROSITE-ProRule" id="PRU01263"/>
    </source>
</evidence>
<evidence type="ECO:0000256" key="3">
    <source>
        <dbReference type="ARBA" id="ARBA00022723"/>
    </source>
</evidence>
<dbReference type="GO" id="GO:0008270">
    <property type="term" value="F:zinc ion binding"/>
    <property type="evidence" value="ECO:0007669"/>
    <property type="project" value="UniProtKB-UniRule"/>
</dbReference>
<dbReference type="GO" id="GO:0005634">
    <property type="term" value="C:nucleus"/>
    <property type="evidence" value="ECO:0007669"/>
    <property type="project" value="UniProtKB-SubCell"/>
</dbReference>
<feature type="binding site" evidence="12">
    <location>
        <position position="14"/>
    </location>
    <ligand>
        <name>Zn(2+)</name>
        <dbReference type="ChEBI" id="CHEBI:29105"/>
    </ligand>
</feature>
<gene>
    <name evidence="15" type="primary">Zfp37</name>
    <name evidence="15" type="ORF">g.10265</name>
</gene>
<organism evidence="15">
    <name type="scientific">Zeugodacus cucurbitae</name>
    <name type="common">Melon fruit fly</name>
    <name type="synonym">Bactrocera cucurbitae</name>
    <dbReference type="NCBI Taxonomy" id="28588"/>
    <lineage>
        <taxon>Eukaryota</taxon>
        <taxon>Metazoa</taxon>
        <taxon>Ecdysozoa</taxon>
        <taxon>Arthropoda</taxon>
        <taxon>Hexapoda</taxon>
        <taxon>Insecta</taxon>
        <taxon>Pterygota</taxon>
        <taxon>Neoptera</taxon>
        <taxon>Endopterygota</taxon>
        <taxon>Diptera</taxon>
        <taxon>Brachycera</taxon>
        <taxon>Muscomorpha</taxon>
        <taxon>Tephritoidea</taxon>
        <taxon>Tephritidae</taxon>
        <taxon>Zeugodacus</taxon>
        <taxon>Zeugodacus</taxon>
    </lineage>
</organism>
<evidence type="ECO:0000259" key="14">
    <source>
        <dbReference type="PROSITE" id="PS51915"/>
    </source>
</evidence>
<evidence type="ECO:0000256" key="2">
    <source>
        <dbReference type="ARBA" id="ARBA00006991"/>
    </source>
</evidence>
<dbReference type="FunFam" id="3.30.160.60:FF:000446">
    <property type="entry name" value="Zinc finger protein"/>
    <property type="match status" value="1"/>
</dbReference>
<dbReference type="SMART" id="SM00355">
    <property type="entry name" value="ZnF_C2H2"/>
    <property type="match status" value="7"/>
</dbReference>
<protein>
    <submittedName>
        <fullName evidence="15">Zinc finger protein 37</fullName>
    </submittedName>
</protein>
<dbReference type="InterPro" id="IPR012934">
    <property type="entry name" value="Znf_AD"/>
</dbReference>
<evidence type="ECO:0000259" key="13">
    <source>
        <dbReference type="PROSITE" id="PS50157"/>
    </source>
</evidence>
<feature type="binding site" evidence="12">
    <location>
        <position position="76"/>
    </location>
    <ligand>
        <name>Zn(2+)</name>
        <dbReference type="ChEBI" id="CHEBI:29105"/>
    </ligand>
</feature>
<accession>A0A0A1XNC0</accession>
<keyword evidence="5 11" id="KW-0863">Zinc-finger</keyword>
<feature type="binding site" evidence="12">
    <location>
        <position position="11"/>
    </location>
    <ligand>
        <name>Zn(2+)</name>
        <dbReference type="ChEBI" id="CHEBI:29105"/>
    </ligand>
</feature>